<reference evidence="1 2" key="1">
    <citation type="submission" date="2019-09" db="EMBL/GenBank/DDBJ databases">
        <title>YIM 48816 draft genome.</title>
        <authorList>
            <person name="Jiang L."/>
        </authorList>
    </citation>
    <scope>NUCLEOTIDE SEQUENCE [LARGE SCALE GENOMIC DNA]</scope>
    <source>
        <strain evidence="1 2">YIM 48816</strain>
    </source>
</reference>
<proteinExistence type="predicted"/>
<accession>A0A6L3SUB3</accession>
<gene>
    <name evidence="1" type="ORF">F6X53_20085</name>
</gene>
<dbReference type="Proteomes" id="UP000474159">
    <property type="component" value="Unassembled WGS sequence"/>
</dbReference>
<comment type="caution">
    <text evidence="1">The sequence shown here is derived from an EMBL/GenBank/DDBJ whole genome shotgun (WGS) entry which is preliminary data.</text>
</comment>
<name>A0A6L3SUB3_9HYPH</name>
<keyword evidence="2" id="KW-1185">Reference proteome</keyword>
<evidence type="ECO:0000313" key="1">
    <source>
        <dbReference type="EMBL" id="KAB1077210.1"/>
    </source>
</evidence>
<protein>
    <submittedName>
        <fullName evidence="1">Uncharacterized protein</fullName>
    </submittedName>
</protein>
<organism evidence="1 2">
    <name type="scientific">Methylobacterium soli</name>
    <dbReference type="NCBI Taxonomy" id="553447"/>
    <lineage>
        <taxon>Bacteria</taxon>
        <taxon>Pseudomonadati</taxon>
        <taxon>Pseudomonadota</taxon>
        <taxon>Alphaproteobacteria</taxon>
        <taxon>Hyphomicrobiales</taxon>
        <taxon>Methylobacteriaceae</taxon>
        <taxon>Methylobacterium</taxon>
    </lineage>
</organism>
<dbReference type="AlphaFoldDB" id="A0A6L3SUB3"/>
<sequence length="65" mass="7197">MPKDRDEIGLGSFVLAMEAPAEGWWEAEVIGINGSVYSLRWRDYPAEPTLLRKAGELALLPPNQA</sequence>
<dbReference type="OrthoDB" id="7997793at2"/>
<evidence type="ECO:0000313" key="2">
    <source>
        <dbReference type="Proteomes" id="UP000474159"/>
    </source>
</evidence>
<dbReference type="EMBL" id="VZZK01000023">
    <property type="protein sequence ID" value="KAB1077210.1"/>
    <property type="molecule type" value="Genomic_DNA"/>
</dbReference>